<dbReference type="InterPro" id="IPR005162">
    <property type="entry name" value="Retrotrans_gag_dom"/>
</dbReference>
<dbReference type="InterPro" id="IPR043502">
    <property type="entry name" value="DNA/RNA_pol_sf"/>
</dbReference>
<evidence type="ECO:0000313" key="4">
    <source>
        <dbReference type="Proteomes" id="UP000257109"/>
    </source>
</evidence>
<dbReference type="CDD" id="cd00303">
    <property type="entry name" value="retropepsin_like"/>
    <property type="match status" value="1"/>
</dbReference>
<evidence type="ECO:0000259" key="2">
    <source>
        <dbReference type="Pfam" id="PF03732"/>
    </source>
</evidence>
<dbReference type="SUPFAM" id="SSF56672">
    <property type="entry name" value="DNA/RNA polymerases"/>
    <property type="match status" value="1"/>
</dbReference>
<dbReference type="AlphaFoldDB" id="A0A371HGV6"/>
<dbReference type="PANTHER" id="PTHR33067:SF9">
    <property type="entry name" value="RNA-DIRECTED DNA POLYMERASE"/>
    <property type="match status" value="1"/>
</dbReference>
<dbReference type="PANTHER" id="PTHR33067">
    <property type="entry name" value="RNA-DIRECTED DNA POLYMERASE-RELATED"/>
    <property type="match status" value="1"/>
</dbReference>
<feature type="non-terminal residue" evidence="3">
    <location>
        <position position="1"/>
    </location>
</feature>
<feature type="region of interest" description="Disordered" evidence="1">
    <location>
        <begin position="797"/>
        <end position="817"/>
    </location>
</feature>
<sequence length="1018" mass="114557">MEPPKPEPFRLYSVCLHLAETKSDCLYRDQLGLVSVESDSASAEESQSNTNPLYAFDPEIELTLRRLRKIRNTTVDISNSLDPVINSDQSCTDHSVASTNIFSELGRMENHGRTLKELATPYVGIPEDYIKMKAFPFSLDGAAKDWLYLQPALFNTWGDMKRTFLEKFFPASRTATIRKEICGIRQHTGETLHEYWERFNKLCATCPHHQISEQLLIQYFYEGLSMMDRSMIDAASGGALMDKTLVAARHLISNMVSNTQQFGIKGSNPSRLVNEISAASNQRLENQLTELTSLVRHWLLVNIIQPWKQRSVAYLVEHPTDLCPTLQETESGQIESVGVVGGFQYGKQQYQNRQFDNQPYGKQPFRPGPQQGPYAAQRAGSMPNVPYGATGYQPPTSQYQAPSFPPQQQRIPTQGNSPSLEDLMKQLATSNLEFQQLVSSSNLQFQQNMTATIQDLKMQIGQLASTVSELQSTGSSSLPSQTILNPRGNANVVTLRSGKELPQPAQHQVPQPAEADSEAVADSQSHPETAVPLPFPSRTVSARKSNSDDELLKMFQKVEINIPLLDTIKQIPKYTKFLKELCVHKRRKMKGNRELGGVMSALTKNNPTVGISHVLSKKCRDPSIFSVPCTISNCTFTDAMLDLGALINIMPASTYRSLNFGDLEPTGMTIQLANRSIVQPLGVLKDVLVQVNELIFPADFYVLDMEDETSGKGSTLILGRPFLMTARTKIDVHAGTLSMEFGDTLVQFNIFEAMKHPTEDHSLFGIDIMEELVEETETILPSRLQQHRAEIMSALTMPSQEQAGQTDPRPITEEPPSLPPMELKPLPSHLKYAYLDNEQQLPVIIANNLLQEQEDKLLKVLRQYKKAIGWKLSDLLGINPSICMHRILMEEDIKPIRQQQRRLNLTLLDVVKKEVTRLLAAGIIYPILDSQWVSPMQVVPKKSGMTVMKNQHDELVSMRIQNSWRVCIDYRRLNQATRKDHFPLPFIDQMLEKIAGKSHYCFLDGFSGYMQIHIAPKD</sequence>
<dbReference type="Gene3D" id="3.10.10.10">
    <property type="entry name" value="HIV Type 1 Reverse Transcriptase, subunit A, domain 1"/>
    <property type="match status" value="1"/>
</dbReference>
<evidence type="ECO:0000256" key="1">
    <source>
        <dbReference type="SAM" id="MobiDB-lite"/>
    </source>
</evidence>
<dbReference type="Pfam" id="PF03732">
    <property type="entry name" value="Retrotrans_gag"/>
    <property type="match status" value="1"/>
</dbReference>
<protein>
    <submittedName>
        <fullName evidence="3">Retrovirus-related Pol polyprotein</fullName>
    </submittedName>
</protein>
<feature type="region of interest" description="Disordered" evidence="1">
    <location>
        <begin position="355"/>
        <end position="415"/>
    </location>
</feature>
<dbReference type="EMBL" id="QJKJ01002611">
    <property type="protein sequence ID" value="RDY02041.1"/>
    <property type="molecule type" value="Genomic_DNA"/>
</dbReference>
<gene>
    <name evidence="3" type="primary">POL</name>
    <name evidence="3" type="ORF">CR513_14553</name>
</gene>
<dbReference type="Proteomes" id="UP000257109">
    <property type="component" value="Unassembled WGS sequence"/>
</dbReference>
<name>A0A371HGV6_MUCPR</name>
<dbReference type="InterPro" id="IPR021109">
    <property type="entry name" value="Peptidase_aspartic_dom_sf"/>
</dbReference>
<feature type="compositionally biased region" description="Polar residues" evidence="1">
    <location>
        <begin position="393"/>
        <end position="415"/>
    </location>
</feature>
<proteinExistence type="predicted"/>
<evidence type="ECO:0000313" key="3">
    <source>
        <dbReference type="EMBL" id="RDY02041.1"/>
    </source>
</evidence>
<dbReference type="Gene3D" id="2.40.70.10">
    <property type="entry name" value="Acid Proteases"/>
    <property type="match status" value="1"/>
</dbReference>
<reference evidence="3" key="1">
    <citation type="submission" date="2018-05" db="EMBL/GenBank/DDBJ databases">
        <title>Draft genome of Mucuna pruriens seed.</title>
        <authorList>
            <person name="Nnadi N.E."/>
            <person name="Vos R."/>
            <person name="Hasami M.H."/>
            <person name="Devisetty U.K."/>
            <person name="Aguiy J.C."/>
        </authorList>
    </citation>
    <scope>NUCLEOTIDE SEQUENCE [LARGE SCALE GENOMIC DNA]</scope>
    <source>
        <strain evidence="3">JCA_2017</strain>
    </source>
</reference>
<accession>A0A371HGV6</accession>
<feature type="domain" description="Retrotransposon gag" evidence="2">
    <location>
        <begin position="134"/>
        <end position="225"/>
    </location>
</feature>
<feature type="compositionally biased region" description="Low complexity" evidence="1">
    <location>
        <begin position="502"/>
        <end position="514"/>
    </location>
</feature>
<feature type="region of interest" description="Disordered" evidence="1">
    <location>
        <begin position="501"/>
        <end position="542"/>
    </location>
</feature>
<keyword evidence="4" id="KW-1185">Reference proteome</keyword>
<dbReference type="CDD" id="cd01647">
    <property type="entry name" value="RT_LTR"/>
    <property type="match status" value="1"/>
</dbReference>
<comment type="caution">
    <text evidence="3">The sequence shown here is derived from an EMBL/GenBank/DDBJ whole genome shotgun (WGS) entry which is preliminary data.</text>
</comment>
<organism evidence="3 4">
    <name type="scientific">Mucuna pruriens</name>
    <name type="common">Velvet bean</name>
    <name type="synonym">Dolichos pruriens</name>
    <dbReference type="NCBI Taxonomy" id="157652"/>
    <lineage>
        <taxon>Eukaryota</taxon>
        <taxon>Viridiplantae</taxon>
        <taxon>Streptophyta</taxon>
        <taxon>Embryophyta</taxon>
        <taxon>Tracheophyta</taxon>
        <taxon>Spermatophyta</taxon>
        <taxon>Magnoliopsida</taxon>
        <taxon>eudicotyledons</taxon>
        <taxon>Gunneridae</taxon>
        <taxon>Pentapetalae</taxon>
        <taxon>rosids</taxon>
        <taxon>fabids</taxon>
        <taxon>Fabales</taxon>
        <taxon>Fabaceae</taxon>
        <taxon>Papilionoideae</taxon>
        <taxon>50 kb inversion clade</taxon>
        <taxon>NPAAA clade</taxon>
        <taxon>indigoferoid/millettioid clade</taxon>
        <taxon>Phaseoleae</taxon>
        <taxon>Mucuna</taxon>
    </lineage>
</organism>
<dbReference type="OrthoDB" id="1429195at2759"/>